<proteinExistence type="predicted"/>
<accession>A0ABS9UK01</accession>
<evidence type="ECO:0000313" key="2">
    <source>
        <dbReference type="EMBL" id="MCH7396949.1"/>
    </source>
</evidence>
<sequence>MNFINFNLELSKFALIFLTKNLLLSFFLSFFLVSSFISRNTLKEFKYIFNKRKNTMKNNLKTSKWLRFVAAGAFSLMLVLNIMVSLDFNNDKIIPSITLVNLGNDAMAQASVAPDCPGGSCSYTRLGFDGKPTSKCEACCPEGKSPKCDTWGCSCG</sequence>
<dbReference type="RefSeq" id="WP_241273464.1">
    <property type="nucleotide sequence ID" value="NZ_JAKZGS010000002.1"/>
</dbReference>
<evidence type="ECO:0000313" key="3">
    <source>
        <dbReference type="Proteomes" id="UP001165488"/>
    </source>
</evidence>
<comment type="caution">
    <text evidence="2">The sequence shown here is derived from an EMBL/GenBank/DDBJ whole genome shotgun (WGS) entry which is preliminary data.</text>
</comment>
<name>A0ABS9UK01_9BACT</name>
<protein>
    <recommendedName>
        <fullName evidence="4">Transmembrane protein</fullName>
    </recommendedName>
</protein>
<evidence type="ECO:0008006" key="4">
    <source>
        <dbReference type="Google" id="ProtNLM"/>
    </source>
</evidence>
<keyword evidence="1" id="KW-0812">Transmembrane</keyword>
<feature type="transmembrane region" description="Helical" evidence="1">
    <location>
        <begin position="13"/>
        <end position="37"/>
    </location>
</feature>
<keyword evidence="3" id="KW-1185">Reference proteome</keyword>
<gene>
    <name evidence="2" type="ORF">MM236_03075</name>
</gene>
<keyword evidence="1" id="KW-1133">Transmembrane helix</keyword>
<reference evidence="2" key="1">
    <citation type="submission" date="2022-03" db="EMBL/GenBank/DDBJ databases">
        <title>De novo assembled genomes of Belliella spp. (Cyclobacteriaceae) strains.</title>
        <authorList>
            <person name="Szabo A."/>
            <person name="Korponai K."/>
            <person name="Felfoldi T."/>
        </authorList>
    </citation>
    <scope>NUCLEOTIDE SEQUENCE</scope>
    <source>
        <strain evidence="2">DSM 107340</strain>
    </source>
</reference>
<dbReference type="Proteomes" id="UP001165488">
    <property type="component" value="Unassembled WGS sequence"/>
</dbReference>
<evidence type="ECO:0000256" key="1">
    <source>
        <dbReference type="SAM" id="Phobius"/>
    </source>
</evidence>
<keyword evidence="1" id="KW-0472">Membrane</keyword>
<organism evidence="2 3">
    <name type="scientific">Belliella calami</name>
    <dbReference type="NCBI Taxonomy" id="2923436"/>
    <lineage>
        <taxon>Bacteria</taxon>
        <taxon>Pseudomonadati</taxon>
        <taxon>Bacteroidota</taxon>
        <taxon>Cytophagia</taxon>
        <taxon>Cytophagales</taxon>
        <taxon>Cyclobacteriaceae</taxon>
        <taxon>Belliella</taxon>
    </lineage>
</organism>
<feature type="transmembrane region" description="Helical" evidence="1">
    <location>
        <begin position="65"/>
        <end position="86"/>
    </location>
</feature>
<dbReference type="EMBL" id="JAKZGS010000002">
    <property type="protein sequence ID" value="MCH7396949.1"/>
    <property type="molecule type" value="Genomic_DNA"/>
</dbReference>